<evidence type="ECO:0000313" key="1">
    <source>
        <dbReference type="EMBL" id="RGZ76085.1"/>
    </source>
</evidence>
<reference evidence="1 2" key="1">
    <citation type="submission" date="2018-08" db="EMBL/GenBank/DDBJ databases">
        <title>A genome reference for cultivated species of the human gut microbiota.</title>
        <authorList>
            <person name="Zou Y."/>
            <person name="Xue W."/>
            <person name="Luo G."/>
        </authorList>
    </citation>
    <scope>NUCLEOTIDE SEQUENCE [LARGE SCALE GENOMIC DNA]</scope>
    <source>
        <strain evidence="1 2">AM48-7</strain>
    </source>
</reference>
<gene>
    <name evidence="1" type="ORF">DW975_04655</name>
</gene>
<name>A0A413PJ87_9FIRM</name>
<organism evidence="1 2">
    <name type="scientific">Agathobacter rectalis</name>
    <dbReference type="NCBI Taxonomy" id="39491"/>
    <lineage>
        <taxon>Bacteria</taxon>
        <taxon>Bacillati</taxon>
        <taxon>Bacillota</taxon>
        <taxon>Clostridia</taxon>
        <taxon>Lachnospirales</taxon>
        <taxon>Lachnospiraceae</taxon>
        <taxon>Agathobacter</taxon>
    </lineage>
</organism>
<dbReference type="Proteomes" id="UP000283431">
    <property type="component" value="Unassembled WGS sequence"/>
</dbReference>
<proteinExistence type="predicted"/>
<accession>A0A413PJ87</accession>
<protein>
    <submittedName>
        <fullName evidence="1">Uncharacterized protein</fullName>
    </submittedName>
</protein>
<dbReference type="EMBL" id="QSEN01000005">
    <property type="protein sequence ID" value="RGZ76085.1"/>
    <property type="molecule type" value="Genomic_DNA"/>
</dbReference>
<evidence type="ECO:0000313" key="2">
    <source>
        <dbReference type="Proteomes" id="UP000283431"/>
    </source>
</evidence>
<comment type="caution">
    <text evidence="1">The sequence shown here is derived from an EMBL/GenBank/DDBJ whole genome shotgun (WGS) entry which is preliminary data.</text>
</comment>
<sequence>MNVYNFDFNLRQVVINGLKVKDLENKYERTDYLYCIDNGLDYDDDAHKLIGYKLETYKSLYISDLEHIFNLYCEKEDIDLDDLKLHYSQEIKK</sequence>
<dbReference type="AlphaFoldDB" id="A0A413PJ87"/>